<proteinExistence type="predicted"/>
<accession>A0A109LKV5</accession>
<evidence type="ECO:0000313" key="1">
    <source>
        <dbReference type="EMBL" id="KWV79132.1"/>
    </source>
</evidence>
<dbReference type="PATRIC" id="fig|294.192.peg.1243"/>
<gene>
    <name evidence="3" type="ORF">C7A10_24150</name>
    <name evidence="1" type="ORF">PFL603g_01502</name>
    <name evidence="2" type="ORF">PFLmoz3_02154</name>
</gene>
<evidence type="ECO:0000313" key="4">
    <source>
        <dbReference type="Proteomes" id="UP000061348"/>
    </source>
</evidence>
<evidence type="ECO:0000313" key="6">
    <source>
        <dbReference type="Proteomes" id="UP000239731"/>
    </source>
</evidence>
<evidence type="ECO:0000313" key="2">
    <source>
        <dbReference type="EMBL" id="KWV89251.1"/>
    </source>
</evidence>
<dbReference type="EMBL" id="LCYA01000052">
    <property type="protein sequence ID" value="KWV89251.1"/>
    <property type="molecule type" value="Genomic_DNA"/>
</dbReference>
<dbReference type="RefSeq" id="WP_034128094.1">
    <property type="nucleotide sequence ID" value="NZ_JAEACS010000003.1"/>
</dbReference>
<reference evidence="3 6" key="2">
    <citation type="submission" date="2018-03" db="EMBL/GenBank/DDBJ databases">
        <title>Blue discolouration in mozzarella cheese caused by Pseudomonas fluorescens.</title>
        <authorList>
            <person name="Chiesa F."/>
            <person name="Dalmasso A."/>
            <person name="Lomonaco S."/>
        </authorList>
    </citation>
    <scope>NUCLEOTIDE SEQUENCE [LARGE SCALE GENOMIC DNA]</scope>
    <source>
        <strain evidence="3 6">11293</strain>
    </source>
</reference>
<reference evidence="4 5" key="1">
    <citation type="submission" date="2015-05" db="EMBL/GenBank/DDBJ databases">
        <title>A genomic and transcriptomic approach to investigate the blue pigment phenotype in Pseudomonas fluorescens.</title>
        <authorList>
            <person name="Andreani N.A."/>
            <person name="Cardazzo B."/>
        </authorList>
    </citation>
    <scope>NUCLEOTIDE SEQUENCE [LARGE SCALE GENOMIC DNA]</scope>
    <source>
        <strain evidence="2 4">Ps_22</strain>
        <strain evidence="1 5">Ps_40</strain>
    </source>
</reference>
<dbReference type="EMBL" id="PVUH01000019">
    <property type="protein sequence ID" value="PRW86919.1"/>
    <property type="molecule type" value="Genomic_DNA"/>
</dbReference>
<evidence type="ECO:0000313" key="5">
    <source>
        <dbReference type="Proteomes" id="UP000063434"/>
    </source>
</evidence>
<organism evidence="2 4">
    <name type="scientific">Pseudomonas fluorescens</name>
    <dbReference type="NCBI Taxonomy" id="294"/>
    <lineage>
        <taxon>Bacteria</taxon>
        <taxon>Pseudomonadati</taxon>
        <taxon>Pseudomonadota</taxon>
        <taxon>Gammaproteobacteria</taxon>
        <taxon>Pseudomonadales</taxon>
        <taxon>Pseudomonadaceae</taxon>
        <taxon>Pseudomonas</taxon>
    </lineage>
</organism>
<sequence>MSAQGTPADERQVFLDSLVGGSAAHLTLGPGVTASNMQAGTRQGLALHVAREALQASQLQNALERRFEQAVAFDGCFIYIDAQDALVIWHALPPQPNLLDRLLSRMLSLANLETLDARTRR</sequence>
<dbReference type="Proteomes" id="UP000239731">
    <property type="component" value="Unassembled WGS sequence"/>
</dbReference>
<dbReference type="EMBL" id="LCYC01000012">
    <property type="protein sequence ID" value="KWV79132.1"/>
    <property type="molecule type" value="Genomic_DNA"/>
</dbReference>
<name>A0A109LKV5_PSEFL</name>
<evidence type="ECO:0000313" key="3">
    <source>
        <dbReference type="EMBL" id="PRW86919.1"/>
    </source>
</evidence>
<dbReference type="AlphaFoldDB" id="A0A109LKV5"/>
<dbReference type="Proteomes" id="UP000061348">
    <property type="component" value="Unassembled WGS sequence"/>
</dbReference>
<dbReference type="Proteomes" id="UP000063434">
    <property type="component" value="Unassembled WGS sequence"/>
</dbReference>
<comment type="caution">
    <text evidence="2">The sequence shown here is derived from an EMBL/GenBank/DDBJ whole genome shotgun (WGS) entry which is preliminary data.</text>
</comment>
<protein>
    <submittedName>
        <fullName evidence="3">Transcriptional regulator</fullName>
    </submittedName>
</protein>